<feature type="transmembrane region" description="Helical" evidence="1">
    <location>
        <begin position="420"/>
        <end position="438"/>
    </location>
</feature>
<keyword evidence="1" id="KW-1133">Transmembrane helix</keyword>
<feature type="transmembrane region" description="Helical" evidence="1">
    <location>
        <begin position="396"/>
        <end position="414"/>
    </location>
</feature>
<dbReference type="EMBL" id="CP117990">
    <property type="protein sequence ID" value="WDG11982.1"/>
    <property type="molecule type" value="Genomic_DNA"/>
</dbReference>
<feature type="transmembrane region" description="Helical" evidence="1">
    <location>
        <begin position="31"/>
        <end position="48"/>
    </location>
</feature>
<keyword evidence="1" id="KW-0812">Transmembrane</keyword>
<name>A0AAQ2Y3B3_9VIBR</name>
<accession>A0AAQ2Y3B3</accession>
<dbReference type="RefSeq" id="WP_274292207.1">
    <property type="nucleotide sequence ID" value="NZ_CP117990.1"/>
</dbReference>
<evidence type="ECO:0000313" key="4">
    <source>
        <dbReference type="Proteomes" id="UP001219537"/>
    </source>
</evidence>
<feature type="transmembrane region" description="Helical" evidence="1">
    <location>
        <begin position="474"/>
        <end position="496"/>
    </location>
</feature>
<feature type="domain" description="TraG N-terminal Proteobacteria" evidence="2">
    <location>
        <begin position="12"/>
        <end position="498"/>
    </location>
</feature>
<proteinExistence type="predicted"/>
<dbReference type="AlphaFoldDB" id="A0AAQ2Y3B3"/>
<keyword evidence="3" id="KW-0614">Plasmid</keyword>
<feature type="transmembrane region" description="Helical" evidence="1">
    <location>
        <begin position="69"/>
        <end position="87"/>
    </location>
</feature>
<protein>
    <submittedName>
        <fullName evidence="3">Conjugal transfer protein TraG N-terminal domain-containing protein</fullName>
    </submittedName>
</protein>
<sequence>MVVNDPLSSVLTLEGWYIANKIMMVLNQSNLLIFVLTVIVFQVWYDVAQEGEDEGNKGLLSLNRTETKMMFASFVCFFAVLPIYPLSVNTLTFDQDASETCGVGITNGATNSDHSTLNGEEVLVPVWWALWHSISQGLTNAAVSSIPCSYDIERSMLQLSQIDIKSEQLRQETQDFYEQCFTRARLAMKSAAREEKVTQDDFDNANWLGGKYFLGSNLAAPRTTYGSLQAEHIVFNFPYNSERDDPVQLKYRRSAIDPNAAYPMCDEWWDSTQGGRSDGQRAGLKWRLFNHVEDTNPKLVRDIFDSDGFFTEMLGMETTPEEKADMLVQRVLSVENQASSGRVVRGYGQVLDKSLDHEVREVWNGVAGWLGVEVGHLLTGPAFFIVREAMPMLQSILMSFVIIASPIVLTISIYNINTLMSLSLVYGGLGFLTFWWELCRSLDSRLLESVYAMHENFNPITGTLNYMDDAILKFVIIILYVMMPMIWFGLLGFAGYKVNALGIDSAVDKVNNQTQKGFDFTQGKALKGIGNKLN</sequence>
<evidence type="ECO:0000259" key="2">
    <source>
        <dbReference type="Pfam" id="PF07916"/>
    </source>
</evidence>
<reference evidence="3" key="1">
    <citation type="submission" date="2023-02" db="EMBL/GenBank/DDBJ databases">
        <title>Isolation, identification, and genome analysis of Vibrio campbellii in the Penaeus vannamei larvae stage.</title>
        <authorList>
            <person name="Huang T."/>
            <person name="Zhang B."/>
        </authorList>
    </citation>
    <scope>NUCLEOTIDE SEQUENCE</scope>
    <source>
        <strain evidence="3">20220413_1</strain>
        <plasmid evidence="3">p_1</plasmid>
    </source>
</reference>
<evidence type="ECO:0000256" key="1">
    <source>
        <dbReference type="SAM" id="Phobius"/>
    </source>
</evidence>
<dbReference type="Proteomes" id="UP001219537">
    <property type="component" value="Plasmid p_1"/>
</dbReference>
<geneLocation type="plasmid" evidence="3 4">
    <name>p_1</name>
</geneLocation>
<dbReference type="InterPro" id="IPR012931">
    <property type="entry name" value="TraG_N_Proteobacteria"/>
</dbReference>
<dbReference type="Pfam" id="PF07916">
    <property type="entry name" value="TraG_N"/>
    <property type="match status" value="1"/>
</dbReference>
<keyword evidence="1" id="KW-0472">Membrane</keyword>
<gene>
    <name evidence="3" type="ORF">PUN50_27195</name>
</gene>
<evidence type="ECO:0000313" key="3">
    <source>
        <dbReference type="EMBL" id="WDG11982.1"/>
    </source>
</evidence>
<organism evidence="3 4">
    <name type="scientific">Vibrio campbellii</name>
    <dbReference type="NCBI Taxonomy" id="680"/>
    <lineage>
        <taxon>Bacteria</taxon>
        <taxon>Pseudomonadati</taxon>
        <taxon>Pseudomonadota</taxon>
        <taxon>Gammaproteobacteria</taxon>
        <taxon>Vibrionales</taxon>
        <taxon>Vibrionaceae</taxon>
        <taxon>Vibrio</taxon>
    </lineage>
</organism>